<sequence length="126" mass="13825">MKKVNVFTEIEGTEFPAGRRTRVVIGENGAINGDYFCQGYVVIYPGGAIPLHDHVTVETYTILKGQGKMTVDGETEAVQEGDAIYIESGKSHGLVNTGTEDMHMMFVYAPKMIAEHWAQETAGELK</sequence>
<feature type="domain" description="Cupin type-2" evidence="2">
    <location>
        <begin position="40"/>
        <end position="108"/>
    </location>
</feature>
<organism evidence="3 4">
    <name type="scientific">Enterocloster hominis</name>
    <name type="common">ex Hitch et al. 2024</name>
    <dbReference type="NCBI Taxonomy" id="1917870"/>
    <lineage>
        <taxon>Bacteria</taxon>
        <taxon>Bacillati</taxon>
        <taxon>Bacillota</taxon>
        <taxon>Clostridia</taxon>
        <taxon>Lachnospirales</taxon>
        <taxon>Lachnospiraceae</taxon>
        <taxon>Enterocloster</taxon>
    </lineage>
</organism>
<dbReference type="RefSeq" id="WP_008717320.1">
    <property type="nucleotide sequence ID" value="NZ_JAJFDX010000001.1"/>
</dbReference>
<dbReference type="PANTHER" id="PTHR35848:SF6">
    <property type="entry name" value="CUPIN TYPE-2 DOMAIN-CONTAINING PROTEIN"/>
    <property type="match status" value="1"/>
</dbReference>
<dbReference type="Proteomes" id="UP001454086">
    <property type="component" value="Unassembled WGS sequence"/>
</dbReference>
<evidence type="ECO:0000259" key="2">
    <source>
        <dbReference type="Pfam" id="PF07883"/>
    </source>
</evidence>
<proteinExistence type="predicted"/>
<name>A0ABV1DDI4_9FIRM</name>
<keyword evidence="4" id="KW-1185">Reference proteome</keyword>
<reference evidence="3 4" key="1">
    <citation type="submission" date="2024-03" db="EMBL/GenBank/DDBJ databases">
        <title>Human intestinal bacterial collection.</title>
        <authorList>
            <person name="Pauvert C."/>
            <person name="Hitch T.C.A."/>
            <person name="Clavel T."/>
        </authorList>
    </citation>
    <scope>NUCLEOTIDE SEQUENCE [LARGE SCALE GENOMIC DNA]</scope>
    <source>
        <strain evidence="3 4">CLA-SR-H021</strain>
    </source>
</reference>
<dbReference type="SUPFAM" id="SSF51182">
    <property type="entry name" value="RmlC-like cupins"/>
    <property type="match status" value="1"/>
</dbReference>
<keyword evidence="1" id="KW-0479">Metal-binding</keyword>
<comment type="caution">
    <text evidence="3">The sequence shown here is derived from an EMBL/GenBank/DDBJ whole genome shotgun (WGS) entry which is preliminary data.</text>
</comment>
<dbReference type="EMBL" id="JBBMFM010000128">
    <property type="protein sequence ID" value="MEQ2427803.1"/>
    <property type="molecule type" value="Genomic_DNA"/>
</dbReference>
<gene>
    <name evidence="3" type="ORF">WMQ36_22835</name>
</gene>
<dbReference type="InterPro" id="IPR013096">
    <property type="entry name" value="Cupin_2"/>
</dbReference>
<dbReference type="Gene3D" id="2.60.120.10">
    <property type="entry name" value="Jelly Rolls"/>
    <property type="match status" value="1"/>
</dbReference>
<dbReference type="Pfam" id="PF07883">
    <property type="entry name" value="Cupin_2"/>
    <property type="match status" value="1"/>
</dbReference>
<dbReference type="InterPro" id="IPR014710">
    <property type="entry name" value="RmlC-like_jellyroll"/>
</dbReference>
<dbReference type="PANTHER" id="PTHR35848">
    <property type="entry name" value="OXALATE-BINDING PROTEIN"/>
    <property type="match status" value="1"/>
</dbReference>
<evidence type="ECO:0000256" key="1">
    <source>
        <dbReference type="ARBA" id="ARBA00022723"/>
    </source>
</evidence>
<dbReference type="InterPro" id="IPR011051">
    <property type="entry name" value="RmlC_Cupin_sf"/>
</dbReference>
<dbReference type="InterPro" id="IPR051610">
    <property type="entry name" value="GPI/OXD"/>
</dbReference>
<accession>A0ABV1DDI4</accession>
<evidence type="ECO:0000313" key="4">
    <source>
        <dbReference type="Proteomes" id="UP001454086"/>
    </source>
</evidence>
<evidence type="ECO:0000313" key="3">
    <source>
        <dbReference type="EMBL" id="MEQ2427803.1"/>
    </source>
</evidence>
<protein>
    <submittedName>
        <fullName evidence="3">Cupin domain-containing protein</fullName>
    </submittedName>
</protein>